<evidence type="ECO:0000313" key="2">
    <source>
        <dbReference type="Proteomes" id="UP000448867"/>
    </source>
</evidence>
<evidence type="ECO:0008006" key="3">
    <source>
        <dbReference type="Google" id="ProtNLM"/>
    </source>
</evidence>
<dbReference type="OrthoDB" id="2900654at2"/>
<reference evidence="1 2" key="1">
    <citation type="submission" date="2019-11" db="EMBL/GenBank/DDBJ databases">
        <title>Bacillus lacus genome.</title>
        <authorList>
            <person name="Allen C.J."/>
            <person name="Newman J.D."/>
        </authorList>
    </citation>
    <scope>NUCLEOTIDE SEQUENCE [LARGE SCALE GENOMIC DNA]</scope>
    <source>
        <strain evidence="1 2">KCTC 33946</strain>
    </source>
</reference>
<accession>A0A7X2M0Z2</accession>
<dbReference type="AlphaFoldDB" id="A0A7X2M0Z2"/>
<comment type="caution">
    <text evidence="1">The sequence shown here is derived from an EMBL/GenBank/DDBJ whole genome shotgun (WGS) entry which is preliminary data.</text>
</comment>
<gene>
    <name evidence="1" type="ORF">GJU40_17390</name>
</gene>
<proteinExistence type="predicted"/>
<evidence type="ECO:0000313" key="1">
    <source>
        <dbReference type="EMBL" id="MRX73912.1"/>
    </source>
</evidence>
<sequence>MLTVENYIDSMKANLEKHSNLLVANLKSIMAFNYSPEIDLLDYTAFIEPTNFEISIELFSMDKEANEVFNDGHDTTIFAGSVNVISDVTYYQLKEQSLDDFFERFYEENDQAIYELEQQTFTDWFSQCWEEAGGFSVNYPTYFVFHDDDKSFDLKNKKWVEDEAKWS</sequence>
<protein>
    <recommendedName>
        <fullName evidence="3">DUF4303 domain-containing protein</fullName>
    </recommendedName>
</protein>
<name>A0A7X2M0Z2_9BACI</name>
<dbReference type="RefSeq" id="WP_154309368.1">
    <property type="nucleotide sequence ID" value="NZ_WKKI01000050.1"/>
</dbReference>
<dbReference type="EMBL" id="WKKI01000050">
    <property type="protein sequence ID" value="MRX73912.1"/>
    <property type="molecule type" value="Genomic_DNA"/>
</dbReference>
<dbReference type="Proteomes" id="UP000448867">
    <property type="component" value="Unassembled WGS sequence"/>
</dbReference>
<organism evidence="1 2">
    <name type="scientific">Metabacillus lacus</name>
    <dbReference type="NCBI Taxonomy" id="1983721"/>
    <lineage>
        <taxon>Bacteria</taxon>
        <taxon>Bacillati</taxon>
        <taxon>Bacillota</taxon>
        <taxon>Bacilli</taxon>
        <taxon>Bacillales</taxon>
        <taxon>Bacillaceae</taxon>
        <taxon>Metabacillus</taxon>
    </lineage>
</organism>
<keyword evidence="2" id="KW-1185">Reference proteome</keyword>